<dbReference type="AlphaFoldDB" id="K0S5W9"/>
<organism evidence="4 5">
    <name type="scientific">Thalassiosira oceanica</name>
    <name type="common">Marine diatom</name>
    <dbReference type="NCBI Taxonomy" id="159749"/>
    <lineage>
        <taxon>Eukaryota</taxon>
        <taxon>Sar</taxon>
        <taxon>Stramenopiles</taxon>
        <taxon>Ochrophyta</taxon>
        <taxon>Bacillariophyta</taxon>
        <taxon>Coscinodiscophyceae</taxon>
        <taxon>Thalassiosirophycidae</taxon>
        <taxon>Thalassiosirales</taxon>
        <taxon>Thalassiosiraceae</taxon>
        <taxon>Thalassiosira</taxon>
    </lineage>
</organism>
<dbReference type="GO" id="GO:0006298">
    <property type="term" value="P:mismatch repair"/>
    <property type="evidence" value="ECO:0007669"/>
    <property type="project" value="InterPro"/>
</dbReference>
<dbReference type="OrthoDB" id="429932at2759"/>
<proteinExistence type="inferred from homology"/>
<accession>K0S5W9</accession>
<dbReference type="InterPro" id="IPR014790">
    <property type="entry name" value="MutL_C"/>
</dbReference>
<dbReference type="GO" id="GO:0005524">
    <property type="term" value="F:ATP binding"/>
    <property type="evidence" value="ECO:0007669"/>
    <property type="project" value="InterPro"/>
</dbReference>
<dbReference type="Proteomes" id="UP000266841">
    <property type="component" value="Unassembled WGS sequence"/>
</dbReference>
<evidence type="ECO:0000256" key="1">
    <source>
        <dbReference type="ARBA" id="ARBA00006082"/>
    </source>
</evidence>
<dbReference type="SUPFAM" id="SSF118116">
    <property type="entry name" value="DNA mismatch repair protein MutL"/>
    <property type="match status" value="1"/>
</dbReference>
<dbReference type="eggNOG" id="KOG1977">
    <property type="taxonomic scope" value="Eukaryota"/>
</dbReference>
<dbReference type="SUPFAM" id="SSF55874">
    <property type="entry name" value="ATPase domain of HSP90 chaperone/DNA topoisomerase II/histidine kinase"/>
    <property type="match status" value="1"/>
</dbReference>
<dbReference type="InterPro" id="IPR037198">
    <property type="entry name" value="MutL_C_sf"/>
</dbReference>
<comment type="caution">
    <text evidence="4">The sequence shown here is derived from an EMBL/GenBank/DDBJ whole genome shotgun (WGS) entry which is preliminary data.</text>
</comment>
<dbReference type="InterPro" id="IPR042120">
    <property type="entry name" value="MutL_C_dimsub"/>
</dbReference>
<evidence type="ECO:0000259" key="3">
    <source>
        <dbReference type="SMART" id="SM00853"/>
    </source>
</evidence>
<name>K0S5W9_THAOC</name>
<evidence type="ECO:0000256" key="2">
    <source>
        <dbReference type="SAM" id="MobiDB-lite"/>
    </source>
</evidence>
<sequence>MIKRLDDRTALALRGSHTISTVARAVEELVLNSIHSGATSISATLLPGGGGDFEVTDNGPGIDGEALRDHVGTDYCSAVGRGESLLSLSNLCTDMVIETRRERGSAAGKGLVRFRKVFREGVAVSFQSSLDGNLQGSIIAPSHLTAPQHTGTTITIRGVSTTLHCSPSELPRVSSNLNPPCQLFQKHAVRRRRFELQEGDQSTNLANLTLAMRVLALSNPLVDFILIGATGDVERLDRSAASGDSKPRALIQRLSAIYPNDFDPRICVELSSDDIDSSTKPRAKKPAFRAFGAICFAQQDAGSCSRDATSHGLRLVAINNRPADQASLLSEAVNGCLKPRRGSGASAVYFIHVTAANGEVVINDGRSSVMVPQVDQLADFLKRLVLSSHCDGGSDHIGIVRPNDKAENCFRNNPKRRIIRGDSISNQHLVRKLDSVSPSRPPSPFSSAFFSSAAKPRREIQLDEAANGEDFDDIFFSTGLGDTSNDFADLVRRDFADDEAQQSKQWTKQRIKALDRTIADAALTASDKKITLTKEMLNSAEVIAQVEHKFIIVNMRGVLCAVDQHAADERVSLEKLEDALFNPDLHESDVIRLTKRSIQVADLIKGIQIFPAKRLYLSMPQMTTARHHASLLHRWKFTFQEVDSRTVLLTGLPSICGRTPSVSEFTSFVNELGHVAGAADCVKPSFVKNILASNACRYATMFGDELQHSRCVDLIASLGACRLPFVCAHGRPSVVPLIEVSKERPSRHEGTEAVESSVARSSQFGPRRVLGQSSRIPAVKSTTVKSLKGP</sequence>
<dbReference type="PANTHER" id="PTHR10073">
    <property type="entry name" value="DNA MISMATCH REPAIR PROTEIN MLH, PMS, MUTL"/>
    <property type="match status" value="1"/>
</dbReference>
<dbReference type="EMBL" id="AGNL01031916">
    <property type="protein sequence ID" value="EJK56296.1"/>
    <property type="molecule type" value="Genomic_DNA"/>
</dbReference>
<feature type="region of interest" description="Disordered" evidence="2">
    <location>
        <begin position="745"/>
        <end position="775"/>
    </location>
</feature>
<dbReference type="SMART" id="SM00853">
    <property type="entry name" value="MutL_C"/>
    <property type="match status" value="1"/>
</dbReference>
<comment type="similarity">
    <text evidence="1">Belongs to the DNA mismatch repair MutL/HexB family.</text>
</comment>
<protein>
    <recommendedName>
        <fullName evidence="3">MutL C-terminal dimerisation domain-containing protein</fullName>
    </recommendedName>
</protein>
<dbReference type="Gene3D" id="3.30.1370.100">
    <property type="entry name" value="MutL, C-terminal domain, regulatory subdomain"/>
    <property type="match status" value="1"/>
</dbReference>
<dbReference type="InterPro" id="IPR036890">
    <property type="entry name" value="HATPase_C_sf"/>
</dbReference>
<dbReference type="Gene3D" id="3.30.565.10">
    <property type="entry name" value="Histidine kinase-like ATPase, C-terminal domain"/>
    <property type="match status" value="1"/>
</dbReference>
<reference evidence="4 5" key="1">
    <citation type="journal article" date="2012" name="Genome Biol.">
        <title>Genome and low-iron response of an oceanic diatom adapted to chronic iron limitation.</title>
        <authorList>
            <person name="Lommer M."/>
            <person name="Specht M."/>
            <person name="Roy A.S."/>
            <person name="Kraemer L."/>
            <person name="Andreson R."/>
            <person name="Gutowska M.A."/>
            <person name="Wolf J."/>
            <person name="Bergner S.V."/>
            <person name="Schilhabel M.B."/>
            <person name="Klostermeier U.C."/>
            <person name="Beiko R.G."/>
            <person name="Rosenstiel P."/>
            <person name="Hippler M."/>
            <person name="Laroche J."/>
        </authorList>
    </citation>
    <scope>NUCLEOTIDE SEQUENCE [LARGE SCALE GENOMIC DNA]</scope>
    <source>
        <strain evidence="4 5">CCMP1005</strain>
    </source>
</reference>
<evidence type="ECO:0000313" key="4">
    <source>
        <dbReference type="EMBL" id="EJK56296.1"/>
    </source>
</evidence>
<keyword evidence="5" id="KW-1185">Reference proteome</keyword>
<feature type="domain" description="MutL C-terminal dimerisation" evidence="3">
    <location>
        <begin position="542"/>
        <end position="706"/>
    </location>
</feature>
<dbReference type="InterPro" id="IPR042121">
    <property type="entry name" value="MutL_C_regsub"/>
</dbReference>
<gene>
    <name evidence="4" type="ORF">THAOC_23851</name>
</gene>
<dbReference type="PANTHER" id="PTHR10073:SF47">
    <property type="entry name" value="DNA MISMATCH REPAIR PROTEIN MLH3"/>
    <property type="match status" value="1"/>
</dbReference>
<dbReference type="GO" id="GO:0032300">
    <property type="term" value="C:mismatch repair complex"/>
    <property type="evidence" value="ECO:0007669"/>
    <property type="project" value="InterPro"/>
</dbReference>
<dbReference type="Gene3D" id="3.30.1540.20">
    <property type="entry name" value="MutL, C-terminal domain, dimerisation subdomain"/>
    <property type="match status" value="1"/>
</dbReference>
<dbReference type="GO" id="GO:0140664">
    <property type="term" value="F:ATP-dependent DNA damage sensor activity"/>
    <property type="evidence" value="ECO:0007669"/>
    <property type="project" value="InterPro"/>
</dbReference>
<dbReference type="InterPro" id="IPR038973">
    <property type="entry name" value="MutL/Mlh/Pms-like"/>
</dbReference>
<evidence type="ECO:0000313" key="5">
    <source>
        <dbReference type="Proteomes" id="UP000266841"/>
    </source>
</evidence>
<dbReference type="GO" id="GO:0016887">
    <property type="term" value="F:ATP hydrolysis activity"/>
    <property type="evidence" value="ECO:0007669"/>
    <property type="project" value="InterPro"/>
</dbReference>